<dbReference type="OrthoDB" id="2588832at2759"/>
<protein>
    <recommendedName>
        <fullName evidence="8">Acyl-CoA dehydrogenase/oxidase C-terminal domain-containing protein</fullName>
    </recommendedName>
</protein>
<sequence>MVGGLCVGLLRNVLDAMVEHCQMRHRFGRPIAQFGMVQERLMRSAAYLYALESMTYLVAGMITAQPERDLRIESSAVKCLALPAAHTGPLFNSVFCLSTVFFIVFGTLKQQLFATETTKYVLNDCMALSGALGLTSELPIERYLRDAYVLDSFMGPSDVLRLYIAGASLSYAGKELQEFVRKARKPVANVRYLLPKMFMKDVRLRLSAPAVGATSIGENERGARVSLRVRDHLHPNLASHADRVSRIIYHTHEFTRQAFILHGPTVIEDQLVLRVIADLAVDLLAVTACLSRASRAKSIGLRYHDHELELTSAYILGACSRMEKALADYKQLGNLSKRISAVMCKENGYAAVHPLSRVW</sequence>
<dbReference type="EMBL" id="UYRU01041863">
    <property type="protein sequence ID" value="VDK70601.1"/>
    <property type="molecule type" value="Genomic_DNA"/>
</dbReference>
<evidence type="ECO:0000259" key="4">
    <source>
        <dbReference type="Pfam" id="PF00441"/>
    </source>
</evidence>
<evidence type="ECO:0000256" key="1">
    <source>
        <dbReference type="ARBA" id="ARBA00022630"/>
    </source>
</evidence>
<evidence type="ECO:0008006" key="8">
    <source>
        <dbReference type="Google" id="ProtNLM"/>
    </source>
</evidence>
<name>A0A3P6U202_DIBLA</name>
<dbReference type="InterPro" id="IPR009075">
    <property type="entry name" value="AcylCo_DH/oxidase_C"/>
</dbReference>
<feature type="domain" description="ACAD9/ACADV-like C-terminal" evidence="5">
    <location>
        <begin position="235"/>
        <end position="344"/>
    </location>
</feature>
<evidence type="ECO:0000313" key="6">
    <source>
        <dbReference type="EMBL" id="VDK70601.1"/>
    </source>
</evidence>
<dbReference type="Gene3D" id="1.20.140.10">
    <property type="entry name" value="Butyryl-CoA Dehydrogenase, subunit A, domain 3"/>
    <property type="match status" value="2"/>
</dbReference>
<reference evidence="6 7" key="1">
    <citation type="submission" date="2018-11" db="EMBL/GenBank/DDBJ databases">
        <authorList>
            <consortium name="Pathogen Informatics"/>
        </authorList>
    </citation>
    <scope>NUCLEOTIDE SEQUENCE [LARGE SCALE GENOMIC DNA]</scope>
</reference>
<evidence type="ECO:0000256" key="3">
    <source>
        <dbReference type="ARBA" id="ARBA00023002"/>
    </source>
</evidence>
<organism evidence="6 7">
    <name type="scientific">Dibothriocephalus latus</name>
    <name type="common">Fish tapeworm</name>
    <name type="synonym">Diphyllobothrium latum</name>
    <dbReference type="NCBI Taxonomy" id="60516"/>
    <lineage>
        <taxon>Eukaryota</taxon>
        <taxon>Metazoa</taxon>
        <taxon>Spiralia</taxon>
        <taxon>Lophotrochozoa</taxon>
        <taxon>Platyhelminthes</taxon>
        <taxon>Cestoda</taxon>
        <taxon>Eucestoda</taxon>
        <taxon>Diphyllobothriidea</taxon>
        <taxon>Diphyllobothriidae</taxon>
        <taxon>Dibothriocephalus</taxon>
    </lineage>
</organism>
<evidence type="ECO:0000259" key="5">
    <source>
        <dbReference type="Pfam" id="PF21343"/>
    </source>
</evidence>
<keyword evidence="7" id="KW-1185">Reference proteome</keyword>
<keyword evidence="3" id="KW-0560">Oxidoreductase</keyword>
<evidence type="ECO:0000313" key="7">
    <source>
        <dbReference type="Proteomes" id="UP000281553"/>
    </source>
</evidence>
<dbReference type="InterPro" id="IPR049448">
    <property type="entry name" value="ACAD9/ACADV-like_C"/>
</dbReference>
<dbReference type="PANTHER" id="PTHR43884">
    <property type="entry name" value="ACYL-COA DEHYDROGENASE"/>
    <property type="match status" value="1"/>
</dbReference>
<dbReference type="PANTHER" id="PTHR43884:SF9">
    <property type="entry name" value="COMPLEX I ASSEMBLY FACTOR ACAD9, MITOCHONDRIAL"/>
    <property type="match status" value="1"/>
</dbReference>
<gene>
    <name evidence="6" type="ORF">DILT_LOCUS2262</name>
</gene>
<dbReference type="InterPro" id="IPR036250">
    <property type="entry name" value="AcylCo_DH-like_C"/>
</dbReference>
<proteinExistence type="predicted"/>
<dbReference type="Pfam" id="PF21343">
    <property type="entry name" value="ACAD9-ACADV_C"/>
    <property type="match status" value="1"/>
</dbReference>
<dbReference type="Proteomes" id="UP000281553">
    <property type="component" value="Unassembled WGS sequence"/>
</dbReference>
<dbReference type="GO" id="GO:0003995">
    <property type="term" value="F:acyl-CoA dehydrogenase activity"/>
    <property type="evidence" value="ECO:0007669"/>
    <property type="project" value="TreeGrafter"/>
</dbReference>
<keyword evidence="1" id="KW-0285">Flavoprotein</keyword>
<evidence type="ECO:0000256" key="2">
    <source>
        <dbReference type="ARBA" id="ARBA00022946"/>
    </source>
</evidence>
<accession>A0A3P6U202</accession>
<feature type="domain" description="Acyl-CoA dehydrogenase/oxidase C-terminal" evidence="4">
    <location>
        <begin position="2"/>
        <end position="85"/>
    </location>
</feature>
<dbReference type="SUPFAM" id="SSF47203">
    <property type="entry name" value="Acyl-CoA dehydrogenase C-terminal domain-like"/>
    <property type="match status" value="1"/>
</dbReference>
<dbReference type="Pfam" id="PF00441">
    <property type="entry name" value="Acyl-CoA_dh_1"/>
    <property type="match status" value="2"/>
</dbReference>
<dbReference type="AlphaFoldDB" id="A0A3P6U202"/>
<keyword evidence="2" id="KW-0809">Transit peptide</keyword>
<feature type="domain" description="Acyl-CoA dehydrogenase/oxidase C-terminal" evidence="4">
    <location>
        <begin position="112"/>
        <end position="166"/>
    </location>
</feature>